<evidence type="ECO:0000256" key="3">
    <source>
        <dbReference type="ARBA" id="ARBA00022485"/>
    </source>
</evidence>
<dbReference type="InterPro" id="IPR020612">
    <property type="entry name" value="Methylthiotransferase_CS"/>
</dbReference>
<feature type="domain" description="TRAM" evidence="8">
    <location>
        <begin position="465"/>
        <end position="543"/>
    </location>
</feature>
<dbReference type="FunFam" id="3.40.50.12160:FF:000003">
    <property type="entry name" value="CDK5 regulatory subunit-associated protein 1"/>
    <property type="match status" value="1"/>
</dbReference>
<evidence type="ECO:0000256" key="7">
    <source>
        <dbReference type="ARBA" id="ARBA00023014"/>
    </source>
</evidence>
<evidence type="ECO:0000259" key="10">
    <source>
        <dbReference type="PROSITE" id="PS51918"/>
    </source>
</evidence>
<dbReference type="InterPro" id="IPR006638">
    <property type="entry name" value="Elp3/MiaA/NifB-like_rSAM"/>
</dbReference>
<reference evidence="11" key="1">
    <citation type="submission" date="2017-04" db="EMBL/GenBank/DDBJ databases">
        <title>Population genomics of picophytoplankton unveils novel chromosome hypervariability.</title>
        <authorList>
            <consortium name="DOE Joint Genome Institute"/>
            <person name="Blanc-Mathieu R."/>
            <person name="Krasovec M."/>
            <person name="Hebrard M."/>
            <person name="Yau S."/>
            <person name="Desgranges E."/>
            <person name="Martin J."/>
            <person name="Schackwitz W."/>
            <person name="Kuo A."/>
            <person name="Salin G."/>
            <person name="Donnadieu C."/>
            <person name="Desdevises Y."/>
            <person name="Sanchez-Ferandin S."/>
            <person name="Moreau H."/>
            <person name="Rivals E."/>
            <person name="Grigoriev I.V."/>
            <person name="Grimsley N."/>
            <person name="Eyre-Walker A."/>
            <person name="Piganeau G."/>
        </authorList>
    </citation>
    <scope>NUCLEOTIDE SEQUENCE [LARGE SCALE GENOMIC DNA]</scope>
    <source>
        <strain evidence="11">RCC 1115</strain>
    </source>
</reference>
<dbReference type="InterPro" id="IPR038135">
    <property type="entry name" value="Methylthiotransferase_N_sf"/>
</dbReference>
<dbReference type="GO" id="GO:0051539">
    <property type="term" value="F:4 iron, 4 sulfur cluster binding"/>
    <property type="evidence" value="ECO:0007669"/>
    <property type="project" value="UniProtKB-KW"/>
</dbReference>
<dbReference type="PROSITE" id="PS50926">
    <property type="entry name" value="TRAM"/>
    <property type="match status" value="1"/>
</dbReference>
<dbReference type="SFLD" id="SFLDG01061">
    <property type="entry name" value="methylthiotransferase"/>
    <property type="match status" value="1"/>
</dbReference>
<evidence type="ECO:0000256" key="1">
    <source>
        <dbReference type="ARBA" id="ARBA00001966"/>
    </source>
</evidence>
<dbReference type="GO" id="GO:0035597">
    <property type="term" value="F:tRNA-2-methylthio-N(6)-dimethylallyladenosine(37) synthase activity"/>
    <property type="evidence" value="ECO:0007669"/>
    <property type="project" value="TreeGrafter"/>
</dbReference>
<dbReference type="GO" id="GO:0046872">
    <property type="term" value="F:metal ion binding"/>
    <property type="evidence" value="ECO:0007669"/>
    <property type="project" value="UniProtKB-KW"/>
</dbReference>
<evidence type="ECO:0000256" key="6">
    <source>
        <dbReference type="ARBA" id="ARBA00023004"/>
    </source>
</evidence>
<evidence type="ECO:0000256" key="5">
    <source>
        <dbReference type="ARBA" id="ARBA00022723"/>
    </source>
</evidence>
<dbReference type="GO" id="GO:0005739">
    <property type="term" value="C:mitochondrion"/>
    <property type="evidence" value="ECO:0007669"/>
    <property type="project" value="TreeGrafter"/>
</dbReference>
<dbReference type="Gene3D" id="3.80.30.20">
    <property type="entry name" value="tm_1862 like domain"/>
    <property type="match status" value="1"/>
</dbReference>
<feature type="domain" description="MTTase N-terminal" evidence="9">
    <location>
        <begin position="43"/>
        <end position="162"/>
    </location>
</feature>
<protein>
    <submittedName>
        <fullName evidence="11">Uncharacterized protein</fullName>
    </submittedName>
</protein>
<evidence type="ECO:0000256" key="4">
    <source>
        <dbReference type="ARBA" id="ARBA00022691"/>
    </source>
</evidence>
<dbReference type="SFLD" id="SFLDG01082">
    <property type="entry name" value="B12-binding_domain_containing"/>
    <property type="match status" value="1"/>
</dbReference>
<dbReference type="PANTHER" id="PTHR43020">
    <property type="entry name" value="CDK5 REGULATORY SUBUNIT-ASSOCIATED PROTEIN 1"/>
    <property type="match status" value="1"/>
</dbReference>
<dbReference type="SFLD" id="SFLDS00029">
    <property type="entry name" value="Radical_SAM"/>
    <property type="match status" value="2"/>
</dbReference>
<proteinExistence type="inferred from homology"/>
<dbReference type="SMART" id="SM00729">
    <property type="entry name" value="Elp3"/>
    <property type="match status" value="1"/>
</dbReference>
<keyword evidence="7" id="KW-0411">Iron-sulfur</keyword>
<evidence type="ECO:0000259" key="9">
    <source>
        <dbReference type="PROSITE" id="PS51449"/>
    </source>
</evidence>
<name>A0A1Y5I244_OSTTA</name>
<gene>
    <name evidence="11" type="ORF">BE221DRAFT_188105</name>
</gene>
<feature type="domain" description="Radical SAM core" evidence="10">
    <location>
        <begin position="202"/>
        <end position="462"/>
    </location>
</feature>
<dbReference type="GO" id="GO:0005829">
    <property type="term" value="C:cytosol"/>
    <property type="evidence" value="ECO:0007669"/>
    <property type="project" value="TreeGrafter"/>
</dbReference>
<evidence type="ECO:0000259" key="8">
    <source>
        <dbReference type="PROSITE" id="PS50926"/>
    </source>
</evidence>
<dbReference type="InterPro" id="IPR005839">
    <property type="entry name" value="Methylthiotransferase"/>
</dbReference>
<keyword evidence="5" id="KW-0479">Metal-binding</keyword>
<dbReference type="GO" id="GO:0080090">
    <property type="term" value="P:regulation of primary metabolic process"/>
    <property type="evidence" value="ECO:0007669"/>
    <property type="project" value="UniProtKB-ARBA"/>
</dbReference>
<evidence type="ECO:0000313" key="11">
    <source>
        <dbReference type="EMBL" id="OUS42264.1"/>
    </source>
</evidence>
<organism evidence="11">
    <name type="scientific">Ostreococcus tauri</name>
    <name type="common">Marine green alga</name>
    <dbReference type="NCBI Taxonomy" id="70448"/>
    <lineage>
        <taxon>Eukaryota</taxon>
        <taxon>Viridiplantae</taxon>
        <taxon>Chlorophyta</taxon>
        <taxon>Mamiellophyceae</taxon>
        <taxon>Mamiellales</taxon>
        <taxon>Bathycoccaceae</taxon>
        <taxon>Ostreococcus</taxon>
    </lineage>
</organism>
<dbReference type="SFLD" id="SFLDF00413">
    <property type="entry name" value="CDK5RAP1"/>
    <property type="match status" value="1"/>
</dbReference>
<dbReference type="InterPro" id="IPR007197">
    <property type="entry name" value="rSAM"/>
</dbReference>
<dbReference type="InterPro" id="IPR058240">
    <property type="entry name" value="rSAM_sf"/>
</dbReference>
<evidence type="ECO:0000256" key="2">
    <source>
        <dbReference type="ARBA" id="ARBA00009815"/>
    </source>
</evidence>
<keyword evidence="6" id="KW-0408">Iron</keyword>
<dbReference type="PROSITE" id="PS51449">
    <property type="entry name" value="MTTASE_N"/>
    <property type="match status" value="1"/>
</dbReference>
<comment type="similarity">
    <text evidence="2">Belongs to the methylthiotransferase family. MiaB subfamily.</text>
</comment>
<dbReference type="GO" id="GO:0060255">
    <property type="term" value="P:regulation of macromolecule metabolic process"/>
    <property type="evidence" value="ECO:0007669"/>
    <property type="project" value="UniProtKB-ARBA"/>
</dbReference>
<dbReference type="Pfam" id="PF04055">
    <property type="entry name" value="Radical_SAM"/>
    <property type="match status" value="1"/>
</dbReference>
<dbReference type="PROSITE" id="PS51918">
    <property type="entry name" value="RADICAL_SAM"/>
    <property type="match status" value="1"/>
</dbReference>
<dbReference type="Pfam" id="PF00919">
    <property type="entry name" value="UPF0004"/>
    <property type="match status" value="1"/>
</dbReference>
<dbReference type="SFLD" id="SFLDF00273">
    <property type="entry name" value="(dimethylallyl)adenosine_tRNA"/>
    <property type="match status" value="1"/>
</dbReference>
<keyword evidence="3" id="KW-0004">4Fe-4S</keyword>
<dbReference type="eggNOG" id="KOG2492">
    <property type="taxonomic scope" value="Eukaryota"/>
</dbReference>
<dbReference type="InterPro" id="IPR023404">
    <property type="entry name" value="rSAM_horseshoe"/>
</dbReference>
<dbReference type="PANTHER" id="PTHR43020:SF2">
    <property type="entry name" value="MITOCHONDRIAL TRNA METHYLTHIOTRANSFERASE CDK5RAP1"/>
    <property type="match status" value="1"/>
</dbReference>
<dbReference type="InterPro" id="IPR002792">
    <property type="entry name" value="TRAM_dom"/>
</dbReference>
<accession>A0A1Y5I244</accession>
<dbReference type="Gene3D" id="3.40.50.12160">
    <property type="entry name" value="Methylthiotransferase, N-terminal domain"/>
    <property type="match status" value="1"/>
</dbReference>
<keyword evidence="4" id="KW-0949">S-adenosyl-L-methionine</keyword>
<dbReference type="PROSITE" id="PS01278">
    <property type="entry name" value="MTTASE_RADICAL"/>
    <property type="match status" value="1"/>
</dbReference>
<dbReference type="EMBL" id="KZ155839">
    <property type="protein sequence ID" value="OUS42264.1"/>
    <property type="molecule type" value="Genomic_DNA"/>
</dbReference>
<dbReference type="AlphaFoldDB" id="A0A1Y5I244"/>
<dbReference type="NCBIfam" id="TIGR00089">
    <property type="entry name" value="MiaB/RimO family radical SAM methylthiotransferase"/>
    <property type="match status" value="1"/>
</dbReference>
<comment type="cofactor">
    <cofactor evidence="1">
        <name>[4Fe-4S] cluster</name>
        <dbReference type="ChEBI" id="CHEBI:49883"/>
    </cofactor>
</comment>
<dbReference type="InterPro" id="IPR013848">
    <property type="entry name" value="Methylthiotransferase_N"/>
</dbReference>
<dbReference type="SUPFAM" id="SSF102114">
    <property type="entry name" value="Radical SAM enzymes"/>
    <property type="match status" value="1"/>
</dbReference>
<dbReference type="InterPro" id="IPR006463">
    <property type="entry name" value="MiaB_methiolase"/>
</dbReference>
<dbReference type="Proteomes" id="UP000195557">
    <property type="component" value="Unassembled WGS sequence"/>
</dbReference>
<dbReference type="FunFam" id="3.80.30.20:FF:000003">
    <property type="entry name" value="CDK5 regulatory subunit-associated protein 1"/>
    <property type="match status" value="1"/>
</dbReference>
<sequence>MRRLARVLRPARATTRRASSSLASSSIASADDDVDDDVDVDKERVFVETYGCQMNANDSDVVRALLVEAKHAIASSASDATVVLVNTCAIRENAESRVWTRLRQLRAERRAPGSRLRAVGVLGCMAERLKGKILSAEEGLADMVVGPDAYRDVVRLLRVAREESDRRRQRETRANTLDDEDRMNVMLSLDETYADVFPLRADPMSPQAYVSVTRGCDNMCAFCVVPFTRGRERSRPFESVLEECRKLIDQGVKEITLLGQNVNSYADASEVGTSAKTDADAPFGAYAKGFTSVYKPKRVGARAFADLVEAVAAIDVECRVRFTSPHPKDFPDDLLRVIANTPNVCKQLHMPAQSGSTSTLERMRRGYTREAYLELIERAREIIPGVAISSDFISGFCGESEDEHAETLTLLETVRYEHAYMFHYSRRDKTYAARHFDDDVPEEVKKRRLAEVIETFRRCATDVNAREVGCTHLVLIEGASKKNPESQMSGRSDTGKRVVVQGKRTKANALDGDSEEVDIKSGDYVVAKIVEAGASTLVAEPVGVTTARAFYEAHGGAWF</sequence>